<proteinExistence type="predicted"/>
<evidence type="ECO:0000313" key="1">
    <source>
        <dbReference type="EMBL" id="GMH14439.1"/>
    </source>
</evidence>
<keyword evidence="2" id="KW-1185">Reference proteome</keyword>
<organism evidence="1 2">
    <name type="scientific">Nepenthes gracilis</name>
    <name type="common">Slender pitcher plant</name>
    <dbReference type="NCBI Taxonomy" id="150966"/>
    <lineage>
        <taxon>Eukaryota</taxon>
        <taxon>Viridiplantae</taxon>
        <taxon>Streptophyta</taxon>
        <taxon>Embryophyta</taxon>
        <taxon>Tracheophyta</taxon>
        <taxon>Spermatophyta</taxon>
        <taxon>Magnoliopsida</taxon>
        <taxon>eudicotyledons</taxon>
        <taxon>Gunneridae</taxon>
        <taxon>Pentapetalae</taxon>
        <taxon>Caryophyllales</taxon>
        <taxon>Nepenthaceae</taxon>
        <taxon>Nepenthes</taxon>
    </lineage>
</organism>
<name>A0AAD3SPH4_NEPGR</name>
<gene>
    <name evidence="1" type="ORF">Nepgr_016280</name>
</gene>
<dbReference type="AlphaFoldDB" id="A0AAD3SPH4"/>
<dbReference type="Proteomes" id="UP001279734">
    <property type="component" value="Unassembled WGS sequence"/>
</dbReference>
<reference evidence="1" key="1">
    <citation type="submission" date="2023-05" db="EMBL/GenBank/DDBJ databases">
        <title>Nepenthes gracilis genome sequencing.</title>
        <authorList>
            <person name="Fukushima K."/>
        </authorList>
    </citation>
    <scope>NUCLEOTIDE SEQUENCE</scope>
    <source>
        <strain evidence="1">SING2019-196</strain>
    </source>
</reference>
<evidence type="ECO:0000313" key="2">
    <source>
        <dbReference type="Proteomes" id="UP001279734"/>
    </source>
</evidence>
<protein>
    <submittedName>
        <fullName evidence="1">Uncharacterized protein</fullName>
    </submittedName>
</protein>
<comment type="caution">
    <text evidence="1">The sequence shown here is derived from an EMBL/GenBank/DDBJ whole genome shotgun (WGS) entry which is preliminary data.</text>
</comment>
<dbReference type="EMBL" id="BSYO01000014">
    <property type="protein sequence ID" value="GMH14439.1"/>
    <property type="molecule type" value="Genomic_DNA"/>
</dbReference>
<accession>A0AAD3SPH4</accession>
<sequence>MMRIDVVSKDKAGHVLPASLSSSQDDRHANEEFKEGVVVIENSADVIDHGVMDSVVLPLNVVKVGVEHLGSPVMLNQAQIGSSYHGVDVDCQVGDQGSCSIGKLIRNIDKIQKKFDESRARVHEVSYFPRSWQSHLGGSIIEQNQAEVPRVSVSSDPVGFELDTPPPSQLTACHLLLDADDLILNLSLKSQRDVKRNVFLLLYDRDCFCWLLLCVLWDVLY</sequence>